<feature type="domain" description="Hydantoinase/oxoprolinase N-terminal" evidence="2">
    <location>
        <begin position="6"/>
        <end position="176"/>
    </location>
</feature>
<dbReference type="AlphaFoldDB" id="A0A520S5F4"/>
<dbReference type="InterPro" id="IPR008040">
    <property type="entry name" value="Hydant_A_N"/>
</dbReference>
<sequence length="653" mass="71562">MTIELLGIDTGGTFTDFVYLGQGQFKVHKVLSTPENPVLAIEQGIDDLDLMTKIKAGTLRVIHGTTVATNALLEEKGVSTAYITNSGMRDLLKIGRQTRLELYNLKPSKLEPPIEDSLIFEVGGRHNSVGQEIEPLNQEELRNLKKAVQSKKPKSIAINLLFSYMNNDHEKRIEALFTDDYFISRSSYLLPEQNEYERGMTTWINAWIGPLINKYMLSLTRFFSPNPISILQSNATTIASHQASKRAANLILSGPAGGLTAVRLFQSSDVISFDMGGTSTDVSLLRDDIRLKNIRVVGKFPLAVPMADIHTIGAGGGSIAFIDKGGLLQVGPESAGAKPGPACYGMGGDRPTVTDANLILGRLVPDTFLGGTIPLYLDKAVNAVSPLAERLSLNIHQTALGIVSIANESMTQALRHISIQRGFDPSRFTLVCFGGAGGLHICELAKAMNITRAMIPIMSGVLSALGMIATNPGRELTRTYCKLLDKIKREEIHLLCEDLLTSGVNELKAEGVINITHQFSMDLRYLGQTSTIRVPFTNISTSKKQFNEIHQQQYGHKHELPIELLNLRLHLEAQPLPLRIPKLKIAGNTKPVRFVDLPEVGKSVPIFSRENLAPKQKLAGPALISDSHSTTLVMRGWELEVDNVGNLWLNLAK</sequence>
<dbReference type="InterPro" id="IPR045079">
    <property type="entry name" value="Oxoprolinase-like"/>
</dbReference>
<evidence type="ECO:0000259" key="2">
    <source>
        <dbReference type="Pfam" id="PF05378"/>
    </source>
</evidence>
<dbReference type="Pfam" id="PF01968">
    <property type="entry name" value="Hydantoinase_A"/>
    <property type="match status" value="1"/>
</dbReference>
<protein>
    <submittedName>
        <fullName evidence="3">Hydantoinase/oxoprolinase family protein</fullName>
    </submittedName>
</protein>
<dbReference type="Proteomes" id="UP000316199">
    <property type="component" value="Unassembled WGS sequence"/>
</dbReference>
<dbReference type="EMBL" id="SHAG01000001">
    <property type="protein sequence ID" value="RZO77691.1"/>
    <property type="molecule type" value="Genomic_DNA"/>
</dbReference>
<dbReference type="PANTHER" id="PTHR11365:SF23">
    <property type="entry name" value="HYPOTHETICAL 5-OXOPROLINASE (EUROFUNG)-RELATED"/>
    <property type="match status" value="1"/>
</dbReference>
<proteinExistence type="predicted"/>
<evidence type="ECO:0000313" key="4">
    <source>
        <dbReference type="Proteomes" id="UP000316199"/>
    </source>
</evidence>
<organism evidence="3 4">
    <name type="scientific">OM182 bacterium</name>
    <dbReference type="NCBI Taxonomy" id="2510334"/>
    <lineage>
        <taxon>Bacteria</taxon>
        <taxon>Pseudomonadati</taxon>
        <taxon>Pseudomonadota</taxon>
        <taxon>Gammaproteobacteria</taxon>
        <taxon>OMG group</taxon>
        <taxon>OM182 clade</taxon>
    </lineage>
</organism>
<evidence type="ECO:0000313" key="3">
    <source>
        <dbReference type="EMBL" id="RZO77691.1"/>
    </source>
</evidence>
<dbReference type="GO" id="GO:0006749">
    <property type="term" value="P:glutathione metabolic process"/>
    <property type="evidence" value="ECO:0007669"/>
    <property type="project" value="TreeGrafter"/>
</dbReference>
<reference evidence="3 4" key="1">
    <citation type="submission" date="2019-02" db="EMBL/GenBank/DDBJ databases">
        <title>Prokaryotic population dynamics and viral predation in marine succession experiment using metagenomics: the confinement effect.</title>
        <authorList>
            <person name="Haro-Moreno J.M."/>
            <person name="Rodriguez-Valera F."/>
            <person name="Lopez-Perez M."/>
        </authorList>
    </citation>
    <scope>NUCLEOTIDE SEQUENCE [LARGE SCALE GENOMIC DNA]</scope>
    <source>
        <strain evidence="3">MED-G157</strain>
    </source>
</reference>
<accession>A0A520S5F4</accession>
<comment type="caution">
    <text evidence="3">The sequence shown here is derived from an EMBL/GenBank/DDBJ whole genome shotgun (WGS) entry which is preliminary data.</text>
</comment>
<gene>
    <name evidence="3" type="ORF">EVA68_00245</name>
</gene>
<dbReference type="GO" id="GO:0005829">
    <property type="term" value="C:cytosol"/>
    <property type="evidence" value="ECO:0007669"/>
    <property type="project" value="TreeGrafter"/>
</dbReference>
<name>A0A520S5F4_9GAMM</name>
<feature type="domain" description="Hydantoinase A/oxoprolinase" evidence="1">
    <location>
        <begin position="198"/>
        <end position="469"/>
    </location>
</feature>
<evidence type="ECO:0000259" key="1">
    <source>
        <dbReference type="Pfam" id="PF01968"/>
    </source>
</evidence>
<dbReference type="PANTHER" id="PTHR11365">
    <property type="entry name" value="5-OXOPROLINASE RELATED"/>
    <property type="match status" value="1"/>
</dbReference>
<dbReference type="Pfam" id="PF05378">
    <property type="entry name" value="Hydant_A_N"/>
    <property type="match status" value="1"/>
</dbReference>
<dbReference type="InterPro" id="IPR002821">
    <property type="entry name" value="Hydantoinase_A"/>
</dbReference>
<dbReference type="GO" id="GO:0017168">
    <property type="term" value="F:5-oxoprolinase (ATP-hydrolyzing) activity"/>
    <property type="evidence" value="ECO:0007669"/>
    <property type="project" value="TreeGrafter"/>
</dbReference>